<name>A0ABT5VB66_9BACI</name>
<proteinExistence type="predicted"/>
<protein>
    <submittedName>
        <fullName evidence="1">Uncharacterized protein</fullName>
    </submittedName>
</protein>
<evidence type="ECO:0000313" key="1">
    <source>
        <dbReference type="EMBL" id="MDE5412685.1"/>
    </source>
</evidence>
<dbReference type="RefSeq" id="WP_275117315.1">
    <property type="nucleotide sequence ID" value="NZ_JAOTPO010000002.1"/>
</dbReference>
<keyword evidence="2" id="KW-1185">Reference proteome</keyword>
<sequence length="242" mass="26980">MFKSKKDEKETLCIKVPKVYDWVTRQADVPLQSFTGHEALKTLKFKCNGADCVDPCAELAEMGKLSIECILTDAHGNPVNPLAPGAIICKEITQPHGRQDVNITLPDGEVLTLQRVKVLKKGYYILQIRNASGTVVCTSAPQSFAVAEKFFLCAPEGTFLQCEITDFECDVNLICEEDEEGDPTFQQIDVSINMCQNIQMEAIVKLEIEAEFCQPRSEVPFTCPPLQFPPQCPEIFPVPDDY</sequence>
<dbReference type="EMBL" id="JAOTPO010000002">
    <property type="protein sequence ID" value="MDE5412685.1"/>
    <property type="molecule type" value="Genomic_DNA"/>
</dbReference>
<comment type="caution">
    <text evidence="1">The sequence shown here is derived from an EMBL/GenBank/DDBJ whole genome shotgun (WGS) entry which is preliminary data.</text>
</comment>
<dbReference type="Proteomes" id="UP001148125">
    <property type="component" value="Unassembled WGS sequence"/>
</dbReference>
<evidence type="ECO:0000313" key="2">
    <source>
        <dbReference type="Proteomes" id="UP001148125"/>
    </source>
</evidence>
<accession>A0ABT5VB66</accession>
<reference evidence="1" key="1">
    <citation type="submission" date="2024-05" db="EMBL/GenBank/DDBJ databases">
        <title>Alkalihalobacillus sp. strain MEB203 novel alkaliphilic bacterium from Lonar Lake, India.</title>
        <authorList>
            <person name="Joshi A."/>
            <person name="Thite S."/>
            <person name="Mengade P."/>
        </authorList>
    </citation>
    <scope>NUCLEOTIDE SEQUENCE</scope>
    <source>
        <strain evidence="1">MEB 203</strain>
    </source>
</reference>
<gene>
    <name evidence="1" type="ORF">N7Z68_04750</name>
</gene>
<organism evidence="1 2">
    <name type="scientific">Alkalihalobacterium chitinilyticum</name>
    <dbReference type="NCBI Taxonomy" id="2980103"/>
    <lineage>
        <taxon>Bacteria</taxon>
        <taxon>Bacillati</taxon>
        <taxon>Bacillota</taxon>
        <taxon>Bacilli</taxon>
        <taxon>Bacillales</taxon>
        <taxon>Bacillaceae</taxon>
        <taxon>Alkalihalobacterium</taxon>
    </lineage>
</organism>